<dbReference type="AlphaFoldDB" id="A0AAW1T5Z2"/>
<evidence type="ECO:0000313" key="1">
    <source>
        <dbReference type="EMBL" id="KAK9864253.1"/>
    </source>
</evidence>
<organism evidence="1 2">
    <name type="scientific">Apatococcus fuscideae</name>
    <dbReference type="NCBI Taxonomy" id="2026836"/>
    <lineage>
        <taxon>Eukaryota</taxon>
        <taxon>Viridiplantae</taxon>
        <taxon>Chlorophyta</taxon>
        <taxon>core chlorophytes</taxon>
        <taxon>Trebouxiophyceae</taxon>
        <taxon>Chlorellales</taxon>
        <taxon>Chlorellaceae</taxon>
        <taxon>Apatococcus</taxon>
    </lineage>
</organism>
<dbReference type="EMBL" id="JALJOV010000375">
    <property type="protein sequence ID" value="KAK9864253.1"/>
    <property type="molecule type" value="Genomic_DNA"/>
</dbReference>
<proteinExistence type="predicted"/>
<comment type="caution">
    <text evidence="1">The sequence shown here is derived from an EMBL/GenBank/DDBJ whole genome shotgun (WGS) entry which is preliminary data.</text>
</comment>
<name>A0AAW1T5Z2_9CHLO</name>
<gene>
    <name evidence="1" type="ORF">WJX84_008090</name>
</gene>
<sequence length="107" mass="11743">MVPEEVREKVRDQLAVVDEQMEQAGYISEFISAVPEDNVEKLSAAFASRKLDGVIVGFGIRGIPENTYLFEKVVAAVRQGAPQAKLMFNTSPDTTVDAAKRWITVSA</sequence>
<protein>
    <submittedName>
        <fullName evidence="1">Uncharacterized protein</fullName>
    </submittedName>
</protein>
<reference evidence="1 2" key="1">
    <citation type="journal article" date="2024" name="Nat. Commun.">
        <title>Phylogenomics reveals the evolutionary origins of lichenization in chlorophyte algae.</title>
        <authorList>
            <person name="Puginier C."/>
            <person name="Libourel C."/>
            <person name="Otte J."/>
            <person name="Skaloud P."/>
            <person name="Haon M."/>
            <person name="Grisel S."/>
            <person name="Petersen M."/>
            <person name="Berrin J.G."/>
            <person name="Delaux P.M."/>
            <person name="Dal Grande F."/>
            <person name="Keller J."/>
        </authorList>
    </citation>
    <scope>NUCLEOTIDE SEQUENCE [LARGE SCALE GENOMIC DNA]</scope>
    <source>
        <strain evidence="1 2">SAG 2523</strain>
    </source>
</reference>
<dbReference type="Proteomes" id="UP001485043">
    <property type="component" value="Unassembled WGS sequence"/>
</dbReference>
<accession>A0AAW1T5Z2</accession>
<evidence type="ECO:0000313" key="2">
    <source>
        <dbReference type="Proteomes" id="UP001485043"/>
    </source>
</evidence>
<keyword evidence="2" id="KW-1185">Reference proteome</keyword>